<sequence length="225" mass="25969">MAPTENFELRQFALDQRFTNPAERLILHTFVPVFVEMLGKYIANDPWANGTDSINKPYCSFQSVLNEFGIMSSILWGGIFAWDLLTIIRTFRRPLPGWTINNLCQNLQNREMFSVVSAHTVALVFALATIPFSGPRDFWCWVKDDDSSNYLNTLAFFYGWLWICMTFAIMVLLYSVSDIVRHPRDFNGVTDMRLGSIAAFSWVLVINIVVWAFASANRFWTFVYP</sequence>
<dbReference type="Proteomes" id="UP000274822">
    <property type="component" value="Unassembled WGS sequence"/>
</dbReference>
<dbReference type="PANTHER" id="PTHR23112">
    <property type="entry name" value="G PROTEIN-COUPLED RECEPTOR 157-RELATED"/>
    <property type="match status" value="1"/>
</dbReference>
<feature type="non-terminal residue" evidence="6">
    <location>
        <position position="225"/>
    </location>
</feature>
<comment type="caution">
    <text evidence="6">The sequence shown here is derived from an EMBL/GenBank/DDBJ whole genome shotgun (WGS) entry which is preliminary data.</text>
</comment>
<accession>A0A433PUP9</accession>
<keyword evidence="7" id="KW-1185">Reference proteome</keyword>
<organism evidence="6 7">
    <name type="scientific">Jimgerdemannia flammicorona</name>
    <dbReference type="NCBI Taxonomy" id="994334"/>
    <lineage>
        <taxon>Eukaryota</taxon>
        <taxon>Fungi</taxon>
        <taxon>Fungi incertae sedis</taxon>
        <taxon>Mucoromycota</taxon>
        <taxon>Mucoromycotina</taxon>
        <taxon>Endogonomycetes</taxon>
        <taxon>Endogonales</taxon>
        <taxon>Endogonaceae</taxon>
        <taxon>Jimgerdemannia</taxon>
    </lineage>
</organism>
<dbReference type="GO" id="GO:0004930">
    <property type="term" value="F:G protein-coupled receptor activity"/>
    <property type="evidence" value="ECO:0007669"/>
    <property type="project" value="TreeGrafter"/>
</dbReference>
<evidence type="ECO:0000256" key="2">
    <source>
        <dbReference type="ARBA" id="ARBA00022692"/>
    </source>
</evidence>
<proteinExistence type="predicted"/>
<dbReference type="AlphaFoldDB" id="A0A433PUP9"/>
<evidence type="ECO:0000313" key="7">
    <source>
        <dbReference type="Proteomes" id="UP000274822"/>
    </source>
</evidence>
<evidence type="ECO:0000256" key="3">
    <source>
        <dbReference type="ARBA" id="ARBA00022989"/>
    </source>
</evidence>
<dbReference type="EMBL" id="RBNJ01020650">
    <property type="protein sequence ID" value="RUS21270.1"/>
    <property type="molecule type" value="Genomic_DNA"/>
</dbReference>
<name>A0A433PUP9_9FUNG</name>
<evidence type="ECO:0000256" key="4">
    <source>
        <dbReference type="ARBA" id="ARBA00023136"/>
    </source>
</evidence>
<dbReference type="GO" id="GO:0005886">
    <property type="term" value="C:plasma membrane"/>
    <property type="evidence" value="ECO:0007669"/>
    <property type="project" value="TreeGrafter"/>
</dbReference>
<feature type="transmembrane region" description="Helical" evidence="5">
    <location>
        <begin position="154"/>
        <end position="174"/>
    </location>
</feature>
<feature type="transmembrane region" description="Helical" evidence="5">
    <location>
        <begin position="194"/>
        <end position="214"/>
    </location>
</feature>
<evidence type="ECO:0000256" key="1">
    <source>
        <dbReference type="ARBA" id="ARBA00004141"/>
    </source>
</evidence>
<evidence type="ECO:0000313" key="6">
    <source>
        <dbReference type="EMBL" id="RUS21270.1"/>
    </source>
</evidence>
<keyword evidence="4 5" id="KW-0472">Membrane</keyword>
<feature type="transmembrane region" description="Helical" evidence="5">
    <location>
        <begin position="70"/>
        <end position="91"/>
    </location>
</feature>
<protein>
    <recommendedName>
        <fullName evidence="8">G-protein coupled receptors family 2 profile 2 domain-containing protein</fullName>
    </recommendedName>
</protein>
<comment type="subcellular location">
    <subcellularLocation>
        <location evidence="1">Membrane</location>
        <topology evidence="1">Multi-pass membrane protein</topology>
    </subcellularLocation>
</comment>
<evidence type="ECO:0000256" key="5">
    <source>
        <dbReference type="SAM" id="Phobius"/>
    </source>
</evidence>
<keyword evidence="2 5" id="KW-0812">Transmembrane</keyword>
<feature type="transmembrane region" description="Helical" evidence="5">
    <location>
        <begin position="112"/>
        <end position="134"/>
    </location>
</feature>
<reference evidence="6 7" key="1">
    <citation type="journal article" date="2018" name="New Phytol.">
        <title>Phylogenomics of Endogonaceae and evolution of mycorrhizas within Mucoromycota.</title>
        <authorList>
            <person name="Chang Y."/>
            <person name="Desiro A."/>
            <person name="Na H."/>
            <person name="Sandor L."/>
            <person name="Lipzen A."/>
            <person name="Clum A."/>
            <person name="Barry K."/>
            <person name="Grigoriev I.V."/>
            <person name="Martin F.M."/>
            <person name="Stajich J.E."/>
            <person name="Smith M.E."/>
            <person name="Bonito G."/>
            <person name="Spatafora J.W."/>
        </authorList>
    </citation>
    <scope>NUCLEOTIDE SEQUENCE [LARGE SCALE GENOMIC DNA]</scope>
    <source>
        <strain evidence="6 7">AD002</strain>
    </source>
</reference>
<dbReference type="GO" id="GO:0007189">
    <property type="term" value="P:adenylate cyclase-activating G protein-coupled receptor signaling pathway"/>
    <property type="evidence" value="ECO:0007669"/>
    <property type="project" value="TreeGrafter"/>
</dbReference>
<evidence type="ECO:0008006" key="8">
    <source>
        <dbReference type="Google" id="ProtNLM"/>
    </source>
</evidence>
<keyword evidence="3 5" id="KW-1133">Transmembrane helix</keyword>
<dbReference type="PANTHER" id="PTHR23112:SF0">
    <property type="entry name" value="TRANSMEMBRANE PROTEIN 116"/>
    <property type="match status" value="1"/>
</dbReference>
<dbReference type="Gene3D" id="1.20.1070.10">
    <property type="entry name" value="Rhodopsin 7-helix transmembrane proteins"/>
    <property type="match status" value="1"/>
</dbReference>
<gene>
    <name evidence="6" type="ORF">BC938DRAFT_475446</name>
</gene>